<evidence type="ECO:0000256" key="1">
    <source>
        <dbReference type="SAM" id="Phobius"/>
    </source>
</evidence>
<comment type="caution">
    <text evidence="3">The sequence shown here is derived from an EMBL/GenBank/DDBJ whole genome shotgun (WGS) entry which is preliminary data.</text>
</comment>
<reference evidence="3 4" key="1">
    <citation type="submission" date="2018-03" db="EMBL/GenBank/DDBJ databases">
        <title>Comparative analysis of microorganisms from saline springs in Andes Mountain Range, Colombia.</title>
        <authorList>
            <person name="Rubin E."/>
        </authorList>
    </citation>
    <scope>NUCLEOTIDE SEQUENCE [LARGE SCALE GENOMIC DNA]</scope>
    <source>
        <strain evidence="3 4">CG 23</strain>
    </source>
</reference>
<protein>
    <recommendedName>
        <fullName evidence="2">PH domain-containing protein</fullName>
    </recommendedName>
</protein>
<accession>A0ABX5EF35</accession>
<sequence>MNLPMPVAVGIWVVIGVALLVLVLTGRRRIAARTGHLVPRPPGVPAAEDALGAVRLGPVEATYVSSTLAGDWLARVGAYGLGDRSAAEVTVLDGGIVVDRDGSPPLLVPARALHGVGTAPGMAGKYVGGSGLVVLTWSVPSDGETDATLLDTGLRPRYTADRARLVEAAGSLITPSTPSTKDTK</sequence>
<dbReference type="Pfam" id="PF25362">
    <property type="entry name" value="bPH_11"/>
    <property type="match status" value="1"/>
</dbReference>
<name>A0ABX5EF35_9MICO</name>
<evidence type="ECO:0000313" key="4">
    <source>
        <dbReference type="Proteomes" id="UP000239895"/>
    </source>
</evidence>
<proteinExistence type="predicted"/>
<keyword evidence="1" id="KW-1133">Transmembrane helix</keyword>
<feature type="transmembrane region" description="Helical" evidence="1">
    <location>
        <begin position="6"/>
        <end position="24"/>
    </location>
</feature>
<feature type="domain" description="PH" evidence="2">
    <location>
        <begin position="43"/>
        <end position="168"/>
    </location>
</feature>
<keyword evidence="1" id="KW-0472">Membrane</keyword>
<dbReference type="InterPro" id="IPR057446">
    <property type="entry name" value="PH_bac"/>
</dbReference>
<dbReference type="Proteomes" id="UP000239895">
    <property type="component" value="Unassembled WGS sequence"/>
</dbReference>
<dbReference type="EMBL" id="PVTX01000010">
    <property type="protein sequence ID" value="PRZ04426.1"/>
    <property type="molecule type" value="Genomic_DNA"/>
</dbReference>
<gene>
    <name evidence="3" type="ORF">BCL65_11087</name>
</gene>
<keyword evidence="4" id="KW-1185">Reference proteome</keyword>
<keyword evidence="1" id="KW-0812">Transmembrane</keyword>
<dbReference type="RefSeq" id="WP_106269211.1">
    <property type="nucleotide sequence ID" value="NZ_PVTX01000010.1"/>
</dbReference>
<organism evidence="3 4">
    <name type="scientific">Isoptericola halotolerans</name>
    <dbReference type="NCBI Taxonomy" id="300560"/>
    <lineage>
        <taxon>Bacteria</taxon>
        <taxon>Bacillati</taxon>
        <taxon>Actinomycetota</taxon>
        <taxon>Actinomycetes</taxon>
        <taxon>Micrococcales</taxon>
        <taxon>Promicromonosporaceae</taxon>
        <taxon>Isoptericola</taxon>
    </lineage>
</organism>
<evidence type="ECO:0000259" key="2">
    <source>
        <dbReference type="Pfam" id="PF25362"/>
    </source>
</evidence>
<evidence type="ECO:0000313" key="3">
    <source>
        <dbReference type="EMBL" id="PRZ04426.1"/>
    </source>
</evidence>